<keyword evidence="4" id="KW-0788">Thiol protease</keyword>
<evidence type="ECO:0000256" key="3">
    <source>
        <dbReference type="ARBA" id="ARBA00022801"/>
    </source>
</evidence>
<keyword evidence="8" id="KW-1185">Reference proteome</keyword>
<evidence type="ECO:0000259" key="6">
    <source>
        <dbReference type="PROSITE" id="PS51935"/>
    </source>
</evidence>
<feature type="signal peptide" evidence="5">
    <location>
        <begin position="1"/>
        <end position="17"/>
    </location>
</feature>
<dbReference type="InterPro" id="IPR000064">
    <property type="entry name" value="NLP_P60_dom"/>
</dbReference>
<gene>
    <name evidence="7" type="ORF">DSM19430T_33080</name>
</gene>
<feature type="chain" id="PRO_5029882267" description="NlpC/P60 domain-containing protein" evidence="5">
    <location>
        <begin position="18"/>
        <end position="155"/>
    </location>
</feature>
<sequence length="155" mass="16831">MLLCLAVLLAGCGSAHTGGYAPRRADPPPTRQEAAVVNTARTVIGTPYRYGGCDPAQGFDCSGLIWWAYSTHGHDIPRTTREQAAMGTSVNCNAPRLGDVVVFRIADKGLGLHAGIYSGNGHFVHSPKSGSVVREESLDKQYWQSRLYTCRRILR</sequence>
<evidence type="ECO:0000313" key="7">
    <source>
        <dbReference type="EMBL" id="GFM38624.1"/>
    </source>
</evidence>
<organism evidence="7 8">
    <name type="scientific">Desulfovibrio psychrotolerans</name>
    <dbReference type="NCBI Taxonomy" id="415242"/>
    <lineage>
        <taxon>Bacteria</taxon>
        <taxon>Pseudomonadati</taxon>
        <taxon>Thermodesulfobacteriota</taxon>
        <taxon>Desulfovibrionia</taxon>
        <taxon>Desulfovibrionales</taxon>
        <taxon>Desulfovibrionaceae</taxon>
        <taxon>Desulfovibrio</taxon>
    </lineage>
</organism>
<dbReference type="Gene3D" id="3.90.1720.10">
    <property type="entry name" value="endopeptidase domain like (from Nostoc punctiforme)"/>
    <property type="match status" value="1"/>
</dbReference>
<proteinExistence type="inferred from homology"/>
<comment type="caution">
    <text evidence="7">The sequence shown here is derived from an EMBL/GenBank/DDBJ whole genome shotgun (WGS) entry which is preliminary data.</text>
</comment>
<dbReference type="Pfam" id="PF00877">
    <property type="entry name" value="NLPC_P60"/>
    <property type="match status" value="1"/>
</dbReference>
<evidence type="ECO:0000256" key="1">
    <source>
        <dbReference type="ARBA" id="ARBA00007074"/>
    </source>
</evidence>
<dbReference type="PANTHER" id="PTHR47053:SF1">
    <property type="entry name" value="MUREIN DD-ENDOPEPTIDASE MEPH-RELATED"/>
    <property type="match status" value="1"/>
</dbReference>
<evidence type="ECO:0000313" key="8">
    <source>
        <dbReference type="Proteomes" id="UP000503820"/>
    </source>
</evidence>
<protein>
    <recommendedName>
        <fullName evidence="6">NlpC/P60 domain-containing protein</fullName>
    </recommendedName>
</protein>
<keyword evidence="5" id="KW-0732">Signal</keyword>
<evidence type="ECO:0000256" key="5">
    <source>
        <dbReference type="SAM" id="SignalP"/>
    </source>
</evidence>
<keyword evidence="3" id="KW-0378">Hydrolase</keyword>
<dbReference type="InterPro" id="IPR038765">
    <property type="entry name" value="Papain-like_cys_pep_sf"/>
</dbReference>
<evidence type="ECO:0000256" key="2">
    <source>
        <dbReference type="ARBA" id="ARBA00022670"/>
    </source>
</evidence>
<dbReference type="PANTHER" id="PTHR47053">
    <property type="entry name" value="MUREIN DD-ENDOPEPTIDASE MEPH-RELATED"/>
    <property type="match status" value="1"/>
</dbReference>
<dbReference type="GO" id="GO:0006508">
    <property type="term" value="P:proteolysis"/>
    <property type="evidence" value="ECO:0007669"/>
    <property type="project" value="UniProtKB-KW"/>
</dbReference>
<feature type="domain" description="NlpC/P60" evidence="6">
    <location>
        <begin position="30"/>
        <end position="154"/>
    </location>
</feature>
<dbReference type="GO" id="GO:0008234">
    <property type="term" value="F:cysteine-type peptidase activity"/>
    <property type="evidence" value="ECO:0007669"/>
    <property type="project" value="UniProtKB-KW"/>
</dbReference>
<dbReference type="InterPro" id="IPR051202">
    <property type="entry name" value="Peptidase_C40"/>
</dbReference>
<accession>A0A7J0C097</accession>
<evidence type="ECO:0000256" key="4">
    <source>
        <dbReference type="ARBA" id="ARBA00022807"/>
    </source>
</evidence>
<dbReference type="EMBL" id="BLVP01000043">
    <property type="protein sequence ID" value="GFM38624.1"/>
    <property type="molecule type" value="Genomic_DNA"/>
</dbReference>
<keyword evidence="2" id="KW-0645">Protease</keyword>
<dbReference type="PROSITE" id="PS51935">
    <property type="entry name" value="NLPC_P60"/>
    <property type="match status" value="1"/>
</dbReference>
<dbReference type="SUPFAM" id="SSF54001">
    <property type="entry name" value="Cysteine proteinases"/>
    <property type="match status" value="1"/>
</dbReference>
<reference evidence="7 8" key="1">
    <citation type="submission" date="2020-05" db="EMBL/GenBank/DDBJ databases">
        <title>Draft genome sequence of Desulfovibrio psychrotolerans JS1T.</title>
        <authorList>
            <person name="Ueno A."/>
            <person name="Tamazawa S."/>
            <person name="Tamamura S."/>
            <person name="Murakami T."/>
            <person name="Kiyama T."/>
            <person name="Inomata H."/>
            <person name="Amano Y."/>
            <person name="Miyakawa K."/>
            <person name="Tamaki H."/>
            <person name="Naganuma T."/>
            <person name="Kaneko K."/>
        </authorList>
    </citation>
    <scope>NUCLEOTIDE SEQUENCE [LARGE SCALE GENOMIC DNA]</scope>
    <source>
        <strain evidence="7 8">JS1</strain>
    </source>
</reference>
<comment type="similarity">
    <text evidence="1">Belongs to the peptidase C40 family.</text>
</comment>
<dbReference type="Proteomes" id="UP000503820">
    <property type="component" value="Unassembled WGS sequence"/>
</dbReference>
<name>A0A7J0C097_9BACT</name>
<dbReference type="AlphaFoldDB" id="A0A7J0C097"/>